<dbReference type="RefSeq" id="WP_095497490.1">
    <property type="nucleotide sequence ID" value="NZ_BSPO01000002.1"/>
</dbReference>
<evidence type="ECO:0000313" key="5">
    <source>
        <dbReference type="EMBL" id="GLS82930.1"/>
    </source>
</evidence>
<dbReference type="SMART" id="SM00850">
    <property type="entry name" value="LytTR"/>
    <property type="match status" value="1"/>
</dbReference>
<name>A0AA37TUD8_9GAMM</name>
<dbReference type="PROSITE" id="PS50110">
    <property type="entry name" value="RESPONSE_REGULATORY"/>
    <property type="match status" value="1"/>
</dbReference>
<dbReference type="Gene3D" id="2.40.50.1020">
    <property type="entry name" value="LytTr DNA-binding domain"/>
    <property type="match status" value="1"/>
</dbReference>
<proteinExistence type="predicted"/>
<dbReference type="GO" id="GO:0003677">
    <property type="term" value="F:DNA binding"/>
    <property type="evidence" value="ECO:0007669"/>
    <property type="project" value="InterPro"/>
</dbReference>
<keyword evidence="1" id="KW-0902">Two-component regulatory system</keyword>
<dbReference type="AlphaFoldDB" id="A0AA37TUD8"/>
<organism evidence="5 6">
    <name type="scientific">Paraferrimonas haliotis</name>
    <dbReference type="NCBI Taxonomy" id="2013866"/>
    <lineage>
        <taxon>Bacteria</taxon>
        <taxon>Pseudomonadati</taxon>
        <taxon>Pseudomonadota</taxon>
        <taxon>Gammaproteobacteria</taxon>
        <taxon>Alteromonadales</taxon>
        <taxon>Ferrimonadaceae</taxon>
        <taxon>Paraferrimonas</taxon>
    </lineage>
</organism>
<dbReference type="Gene3D" id="3.40.50.2300">
    <property type="match status" value="1"/>
</dbReference>
<dbReference type="Pfam" id="PF04397">
    <property type="entry name" value="LytTR"/>
    <property type="match status" value="1"/>
</dbReference>
<evidence type="ECO:0000259" key="4">
    <source>
        <dbReference type="PROSITE" id="PS50930"/>
    </source>
</evidence>
<reference evidence="5 6" key="1">
    <citation type="journal article" date="2014" name="Int. J. Syst. Evol. Microbiol.">
        <title>Complete genome sequence of Corynebacterium casei LMG S-19264T (=DSM 44701T), isolated from a smear-ripened cheese.</title>
        <authorList>
            <consortium name="US DOE Joint Genome Institute (JGI-PGF)"/>
            <person name="Walter F."/>
            <person name="Albersmeier A."/>
            <person name="Kalinowski J."/>
            <person name="Ruckert C."/>
        </authorList>
    </citation>
    <scope>NUCLEOTIDE SEQUENCE [LARGE SCALE GENOMIC DNA]</scope>
    <source>
        <strain evidence="5 6">NBRC 112785</strain>
    </source>
</reference>
<dbReference type="InterPro" id="IPR011006">
    <property type="entry name" value="CheY-like_superfamily"/>
</dbReference>
<dbReference type="FunFam" id="3.40.50.2300:FF:000051">
    <property type="entry name" value="Two-component response regulator yehT"/>
    <property type="match status" value="1"/>
</dbReference>
<gene>
    <name evidence="5" type="ORF">GCM10007894_09070</name>
</gene>
<dbReference type="PROSITE" id="PS50930">
    <property type="entry name" value="HTH_LYTTR"/>
    <property type="match status" value="1"/>
</dbReference>
<dbReference type="EMBL" id="BSPO01000002">
    <property type="protein sequence ID" value="GLS82930.1"/>
    <property type="molecule type" value="Genomic_DNA"/>
</dbReference>
<comment type="caution">
    <text evidence="5">The sequence shown here is derived from an EMBL/GenBank/DDBJ whole genome shotgun (WGS) entry which is preliminary data.</text>
</comment>
<dbReference type="PANTHER" id="PTHR37299:SF1">
    <property type="entry name" value="STAGE 0 SPORULATION PROTEIN A HOMOLOG"/>
    <property type="match status" value="1"/>
</dbReference>
<evidence type="ECO:0000313" key="6">
    <source>
        <dbReference type="Proteomes" id="UP001157439"/>
    </source>
</evidence>
<dbReference type="InterPro" id="IPR007492">
    <property type="entry name" value="LytTR_DNA-bd_dom"/>
</dbReference>
<dbReference type="CDD" id="cd17532">
    <property type="entry name" value="REC_LytTR_AlgR-like"/>
    <property type="match status" value="1"/>
</dbReference>
<sequence>MIHCLLIDDEANARHELEASLRQYQDIQVIAQASNAFEGIKLINKHRPDLVFLDIQMPRISGLEMLSMLDDSNLPRIVFVTAFDEYAIQAFDANAIDYLLKPINCERLRESIERVRSNLTPQTIEPLRSTQLESIPCFNHNRLRMIKPQDIDYVFSDMSGIHVVCNQEQHHTQLTLTVIEQRTQLVRCHRQYLVNLDRIAEISVTEGGAGGQVTTTNGAQFPISRRYQKTIKQAMGF</sequence>
<dbReference type="Pfam" id="PF00072">
    <property type="entry name" value="Response_reg"/>
    <property type="match status" value="1"/>
</dbReference>
<dbReference type="SUPFAM" id="SSF52172">
    <property type="entry name" value="CheY-like"/>
    <property type="match status" value="1"/>
</dbReference>
<protein>
    <submittedName>
        <fullName evidence="5">Response regulatory protein</fullName>
    </submittedName>
</protein>
<dbReference type="InterPro" id="IPR046947">
    <property type="entry name" value="LytR-like"/>
</dbReference>
<dbReference type="GO" id="GO:0000156">
    <property type="term" value="F:phosphorelay response regulator activity"/>
    <property type="evidence" value="ECO:0007669"/>
    <property type="project" value="InterPro"/>
</dbReference>
<evidence type="ECO:0000256" key="2">
    <source>
        <dbReference type="PROSITE-ProRule" id="PRU00169"/>
    </source>
</evidence>
<feature type="modified residue" description="4-aspartylphosphate" evidence="2">
    <location>
        <position position="54"/>
    </location>
</feature>
<accession>A0AA37TUD8</accession>
<dbReference type="PANTHER" id="PTHR37299">
    <property type="entry name" value="TRANSCRIPTIONAL REGULATOR-RELATED"/>
    <property type="match status" value="1"/>
</dbReference>
<dbReference type="InterPro" id="IPR001789">
    <property type="entry name" value="Sig_transdc_resp-reg_receiver"/>
</dbReference>
<dbReference type="Proteomes" id="UP001157439">
    <property type="component" value="Unassembled WGS sequence"/>
</dbReference>
<dbReference type="NCBIfam" id="NF008677">
    <property type="entry name" value="PRK11697.1"/>
    <property type="match status" value="1"/>
</dbReference>
<feature type="domain" description="Response regulatory" evidence="3">
    <location>
        <begin position="3"/>
        <end position="116"/>
    </location>
</feature>
<keyword evidence="2" id="KW-0597">Phosphoprotein</keyword>
<dbReference type="SMART" id="SM00448">
    <property type="entry name" value="REC"/>
    <property type="match status" value="1"/>
</dbReference>
<evidence type="ECO:0000259" key="3">
    <source>
        <dbReference type="PROSITE" id="PS50110"/>
    </source>
</evidence>
<feature type="domain" description="HTH LytTR-type" evidence="4">
    <location>
        <begin position="135"/>
        <end position="237"/>
    </location>
</feature>
<evidence type="ECO:0000256" key="1">
    <source>
        <dbReference type="ARBA" id="ARBA00023012"/>
    </source>
</evidence>
<keyword evidence="6" id="KW-1185">Reference proteome</keyword>